<evidence type="ECO:0000313" key="3">
    <source>
        <dbReference type="Proteomes" id="UP000247810"/>
    </source>
</evidence>
<feature type="compositionally biased region" description="Polar residues" evidence="1">
    <location>
        <begin position="107"/>
        <end position="120"/>
    </location>
</feature>
<dbReference type="AlphaFoldDB" id="A0A319DZN7"/>
<dbReference type="VEuPathDB" id="FungiDB:BO71DRAFT_407317"/>
<feature type="region of interest" description="Disordered" evidence="1">
    <location>
        <begin position="90"/>
        <end position="120"/>
    </location>
</feature>
<name>A0A319DZN7_9EURO</name>
<sequence>MAIMTREAGAATHRRLRRSTGRTGATYLPGSQVSHRTQLSEYGRVIWEAFLAPVSASHCECRITGDTPEGVIKWPLLPVVNATEERVCCSRDGRKTKGSHALGPETNLGQDASLKRSSSA</sequence>
<protein>
    <submittedName>
        <fullName evidence="2">Uncharacterized protein</fullName>
    </submittedName>
</protein>
<keyword evidence="3" id="KW-1185">Reference proteome</keyword>
<dbReference type="EMBL" id="KZ825831">
    <property type="protein sequence ID" value="PYH96913.1"/>
    <property type="molecule type" value="Genomic_DNA"/>
</dbReference>
<dbReference type="Proteomes" id="UP000247810">
    <property type="component" value="Unassembled WGS sequence"/>
</dbReference>
<reference evidence="2 3" key="1">
    <citation type="submission" date="2018-02" db="EMBL/GenBank/DDBJ databases">
        <title>The genomes of Aspergillus section Nigri reveals drivers in fungal speciation.</title>
        <authorList>
            <consortium name="DOE Joint Genome Institute"/>
            <person name="Vesth T.C."/>
            <person name="Nybo J."/>
            <person name="Theobald S."/>
            <person name="Brandl J."/>
            <person name="Frisvad J.C."/>
            <person name="Nielsen K.F."/>
            <person name="Lyhne E.K."/>
            <person name="Kogle M.E."/>
            <person name="Kuo A."/>
            <person name="Riley R."/>
            <person name="Clum A."/>
            <person name="Nolan M."/>
            <person name="Lipzen A."/>
            <person name="Salamov A."/>
            <person name="Henrissat B."/>
            <person name="Wiebenga A."/>
            <person name="De vries R.P."/>
            <person name="Grigoriev I.V."/>
            <person name="Mortensen U.H."/>
            <person name="Andersen M.R."/>
            <person name="Baker S.E."/>
        </authorList>
    </citation>
    <scope>NUCLEOTIDE SEQUENCE [LARGE SCALE GENOMIC DNA]</scope>
    <source>
        <strain evidence="2 3">CBS 707.79</strain>
    </source>
</reference>
<evidence type="ECO:0000313" key="2">
    <source>
        <dbReference type="EMBL" id="PYH96913.1"/>
    </source>
</evidence>
<evidence type="ECO:0000256" key="1">
    <source>
        <dbReference type="SAM" id="MobiDB-lite"/>
    </source>
</evidence>
<gene>
    <name evidence="2" type="ORF">BO71DRAFT_407317</name>
</gene>
<feature type="region of interest" description="Disordered" evidence="1">
    <location>
        <begin position="1"/>
        <end position="29"/>
    </location>
</feature>
<accession>A0A319DZN7</accession>
<organism evidence="2 3">
    <name type="scientific">Aspergillus ellipticus CBS 707.79</name>
    <dbReference type="NCBI Taxonomy" id="1448320"/>
    <lineage>
        <taxon>Eukaryota</taxon>
        <taxon>Fungi</taxon>
        <taxon>Dikarya</taxon>
        <taxon>Ascomycota</taxon>
        <taxon>Pezizomycotina</taxon>
        <taxon>Eurotiomycetes</taxon>
        <taxon>Eurotiomycetidae</taxon>
        <taxon>Eurotiales</taxon>
        <taxon>Aspergillaceae</taxon>
        <taxon>Aspergillus</taxon>
        <taxon>Aspergillus subgen. Circumdati</taxon>
    </lineage>
</organism>
<proteinExistence type="predicted"/>